<reference evidence="1" key="1">
    <citation type="journal article" date="2022" name="bioRxiv">
        <title>Sequencing and chromosome-scale assembly of the giantPleurodeles waltlgenome.</title>
        <authorList>
            <person name="Brown T."/>
            <person name="Elewa A."/>
            <person name="Iarovenko S."/>
            <person name="Subramanian E."/>
            <person name="Araus A.J."/>
            <person name="Petzold A."/>
            <person name="Susuki M."/>
            <person name="Suzuki K.-i.T."/>
            <person name="Hayashi T."/>
            <person name="Toyoda A."/>
            <person name="Oliveira C."/>
            <person name="Osipova E."/>
            <person name="Leigh N.D."/>
            <person name="Simon A."/>
            <person name="Yun M.H."/>
        </authorList>
    </citation>
    <scope>NUCLEOTIDE SEQUENCE</scope>
    <source>
        <strain evidence="1">20211129_DDA</strain>
        <tissue evidence="1">Liver</tissue>
    </source>
</reference>
<proteinExistence type="predicted"/>
<comment type="caution">
    <text evidence="1">The sequence shown here is derived from an EMBL/GenBank/DDBJ whole genome shotgun (WGS) entry which is preliminary data.</text>
</comment>
<keyword evidence="2" id="KW-1185">Reference proteome</keyword>
<organism evidence="1 2">
    <name type="scientific">Pleurodeles waltl</name>
    <name type="common">Iberian ribbed newt</name>
    <dbReference type="NCBI Taxonomy" id="8319"/>
    <lineage>
        <taxon>Eukaryota</taxon>
        <taxon>Metazoa</taxon>
        <taxon>Chordata</taxon>
        <taxon>Craniata</taxon>
        <taxon>Vertebrata</taxon>
        <taxon>Euteleostomi</taxon>
        <taxon>Amphibia</taxon>
        <taxon>Batrachia</taxon>
        <taxon>Caudata</taxon>
        <taxon>Salamandroidea</taxon>
        <taxon>Salamandridae</taxon>
        <taxon>Pleurodelinae</taxon>
        <taxon>Pleurodeles</taxon>
    </lineage>
</organism>
<dbReference type="EMBL" id="JANPWB010000005">
    <property type="protein sequence ID" value="KAJ1184692.1"/>
    <property type="molecule type" value="Genomic_DNA"/>
</dbReference>
<name>A0AAV7U711_PLEWA</name>
<protein>
    <submittedName>
        <fullName evidence="1">Uncharacterized protein</fullName>
    </submittedName>
</protein>
<gene>
    <name evidence="1" type="ORF">NDU88_001495</name>
</gene>
<sequence>MRCRAPENGDRSAGRGGPRLARTVRACGDSGPLLACQEELGGRRPRFLLSRCPADPKEWCSLLVRRQNSKRKVEDWPSP</sequence>
<dbReference type="AlphaFoldDB" id="A0AAV7U711"/>
<accession>A0AAV7U711</accession>
<evidence type="ECO:0000313" key="2">
    <source>
        <dbReference type="Proteomes" id="UP001066276"/>
    </source>
</evidence>
<dbReference type="Proteomes" id="UP001066276">
    <property type="component" value="Chromosome 3_1"/>
</dbReference>
<evidence type="ECO:0000313" key="1">
    <source>
        <dbReference type="EMBL" id="KAJ1184692.1"/>
    </source>
</evidence>